<evidence type="ECO:0000313" key="3">
    <source>
        <dbReference type="Proteomes" id="UP000228740"/>
    </source>
</evidence>
<reference evidence="2 3" key="1">
    <citation type="submission" date="2017-11" db="EMBL/GenBank/DDBJ databases">
        <title>Genomic Encyclopedia of Archaeal and Bacterial Type Strains, Phase II (KMG-II): From Individual Species to Whole Genera.</title>
        <authorList>
            <person name="Goeker M."/>
        </authorList>
    </citation>
    <scope>NUCLEOTIDE SEQUENCE [LARGE SCALE GENOMIC DNA]</scope>
    <source>
        <strain evidence="2 3">DSM 27617</strain>
    </source>
</reference>
<protein>
    <recommendedName>
        <fullName evidence="4">Lipoprotein</fullName>
    </recommendedName>
</protein>
<sequence length="69" mass="7703">MKSIVLFSCALAGVLMSCKKQTEYRNASIQDTLVTPDTIKDTIPARDTLIKRQPSDTISYPKDSANRKK</sequence>
<gene>
    <name evidence="2" type="ORF">CLV73_1455</name>
</gene>
<evidence type="ECO:0000313" key="2">
    <source>
        <dbReference type="EMBL" id="PJJ67442.1"/>
    </source>
</evidence>
<evidence type="ECO:0008006" key="4">
    <source>
        <dbReference type="Google" id="ProtNLM"/>
    </source>
</evidence>
<accession>A0A2M9C9I4</accession>
<keyword evidence="3" id="KW-1185">Reference proteome</keyword>
<proteinExistence type="predicted"/>
<comment type="caution">
    <text evidence="2">The sequence shown here is derived from an EMBL/GenBank/DDBJ whole genome shotgun (WGS) entry which is preliminary data.</text>
</comment>
<dbReference type="AlphaFoldDB" id="A0A2M9C9I4"/>
<organism evidence="2 3">
    <name type="scientific">Chryseobacterium geocarposphaerae</name>
    <dbReference type="NCBI Taxonomy" id="1416776"/>
    <lineage>
        <taxon>Bacteria</taxon>
        <taxon>Pseudomonadati</taxon>
        <taxon>Bacteroidota</taxon>
        <taxon>Flavobacteriia</taxon>
        <taxon>Flavobacteriales</taxon>
        <taxon>Weeksellaceae</taxon>
        <taxon>Chryseobacterium group</taxon>
        <taxon>Chryseobacterium</taxon>
    </lineage>
</organism>
<dbReference type="EMBL" id="PGFD01000001">
    <property type="protein sequence ID" value="PJJ67442.1"/>
    <property type="molecule type" value="Genomic_DNA"/>
</dbReference>
<feature type="region of interest" description="Disordered" evidence="1">
    <location>
        <begin position="50"/>
        <end position="69"/>
    </location>
</feature>
<dbReference type="Proteomes" id="UP000228740">
    <property type="component" value="Unassembled WGS sequence"/>
</dbReference>
<dbReference type="PROSITE" id="PS51257">
    <property type="entry name" value="PROKAR_LIPOPROTEIN"/>
    <property type="match status" value="1"/>
</dbReference>
<evidence type="ECO:0000256" key="1">
    <source>
        <dbReference type="SAM" id="MobiDB-lite"/>
    </source>
</evidence>
<name>A0A2M9C9I4_9FLAO</name>